<dbReference type="PANTHER" id="PTHR44154">
    <property type="entry name" value="QUINONE OXIDOREDUCTASE"/>
    <property type="match status" value="1"/>
</dbReference>
<dbReference type="SUPFAM" id="SSF51735">
    <property type="entry name" value="NAD(P)-binding Rossmann-fold domains"/>
    <property type="match status" value="1"/>
</dbReference>
<dbReference type="SUPFAM" id="SSF50129">
    <property type="entry name" value="GroES-like"/>
    <property type="match status" value="1"/>
</dbReference>
<dbReference type="SMART" id="SM00829">
    <property type="entry name" value="PKS_ER"/>
    <property type="match status" value="1"/>
</dbReference>
<name>A0A918EPU8_9ACTN</name>
<dbReference type="EMBL" id="BMQK01000003">
    <property type="protein sequence ID" value="GGQ52961.1"/>
    <property type="molecule type" value="Genomic_DNA"/>
</dbReference>
<dbReference type="InterPro" id="IPR011032">
    <property type="entry name" value="GroES-like_sf"/>
</dbReference>
<dbReference type="InterPro" id="IPR036291">
    <property type="entry name" value="NAD(P)-bd_dom_sf"/>
</dbReference>
<reference evidence="3" key="2">
    <citation type="submission" date="2020-09" db="EMBL/GenBank/DDBJ databases">
        <authorList>
            <person name="Sun Q."/>
            <person name="Ohkuma M."/>
        </authorList>
    </citation>
    <scope>NUCLEOTIDE SEQUENCE</scope>
    <source>
        <strain evidence="3">JCM 3131</strain>
    </source>
</reference>
<dbReference type="InterPro" id="IPR051603">
    <property type="entry name" value="Zinc-ADH_QOR/CCCR"/>
</dbReference>
<organism evidence="3 4">
    <name type="scientific">Streptomyces ruber</name>
    <dbReference type="NCBI Taxonomy" id="83378"/>
    <lineage>
        <taxon>Bacteria</taxon>
        <taxon>Bacillati</taxon>
        <taxon>Actinomycetota</taxon>
        <taxon>Actinomycetes</taxon>
        <taxon>Kitasatosporales</taxon>
        <taxon>Streptomycetaceae</taxon>
        <taxon>Streptomyces</taxon>
    </lineage>
</organism>
<keyword evidence="1" id="KW-0521">NADP</keyword>
<gene>
    <name evidence="3" type="ORF">GCM10010145_23150</name>
</gene>
<dbReference type="InterPro" id="IPR020843">
    <property type="entry name" value="ER"/>
</dbReference>
<dbReference type="Pfam" id="PF08240">
    <property type="entry name" value="ADH_N"/>
    <property type="match status" value="1"/>
</dbReference>
<feature type="domain" description="Enoyl reductase (ER)" evidence="2">
    <location>
        <begin position="10"/>
        <end position="301"/>
    </location>
</feature>
<dbReference type="RefSeq" id="WP_189216596.1">
    <property type="nucleotide sequence ID" value="NZ_BMQK01000003.1"/>
</dbReference>
<accession>A0A918EPU8</accession>
<comment type="caution">
    <text evidence="3">The sequence shown here is derived from an EMBL/GenBank/DDBJ whole genome shotgun (WGS) entry which is preliminary data.</text>
</comment>
<evidence type="ECO:0000256" key="1">
    <source>
        <dbReference type="ARBA" id="ARBA00022857"/>
    </source>
</evidence>
<evidence type="ECO:0000313" key="4">
    <source>
        <dbReference type="Proteomes" id="UP000620156"/>
    </source>
</evidence>
<dbReference type="AlphaFoldDB" id="A0A918EPU8"/>
<dbReference type="GO" id="GO:0016491">
    <property type="term" value="F:oxidoreductase activity"/>
    <property type="evidence" value="ECO:0007669"/>
    <property type="project" value="InterPro"/>
</dbReference>
<reference evidence="3" key="1">
    <citation type="journal article" date="2014" name="Int. J. Syst. Evol. Microbiol.">
        <title>Complete genome sequence of Corynebacterium casei LMG S-19264T (=DSM 44701T), isolated from a smear-ripened cheese.</title>
        <authorList>
            <consortium name="US DOE Joint Genome Institute (JGI-PGF)"/>
            <person name="Walter F."/>
            <person name="Albersmeier A."/>
            <person name="Kalinowski J."/>
            <person name="Ruckert C."/>
        </authorList>
    </citation>
    <scope>NUCLEOTIDE SEQUENCE</scope>
    <source>
        <strain evidence="3">JCM 3131</strain>
    </source>
</reference>
<protein>
    <submittedName>
        <fullName evidence="3">NADPH:quinone reductase</fullName>
    </submittedName>
</protein>
<dbReference type="Gene3D" id="3.90.180.10">
    <property type="entry name" value="Medium-chain alcohol dehydrogenases, catalytic domain"/>
    <property type="match status" value="1"/>
</dbReference>
<evidence type="ECO:0000259" key="2">
    <source>
        <dbReference type="SMART" id="SM00829"/>
    </source>
</evidence>
<dbReference type="Pfam" id="PF13602">
    <property type="entry name" value="ADH_zinc_N_2"/>
    <property type="match status" value="1"/>
</dbReference>
<dbReference type="Proteomes" id="UP000620156">
    <property type="component" value="Unassembled WGS sequence"/>
</dbReference>
<sequence length="304" mass="30910">MKAIVFDRFGGTEVLRQTEIATPEPGPGQVRVRIKAVGVNPVDGKIRSGIMEAVFPTTLPAVPGGEIAGVVDAVGEGVDRLKVGDEVLGWSDTGSYAAYALADADVLAHKPAGLDWTSAVTLPVAGDGADRVLDLLDVRAGETLLIHGAAGALGTVAVQLAVARGARVIGTAGPANQEYLTSLGATALVYGENLVERVRALAPEGVDAVFDAAGKGALEDSVTLRGGTDRIVTTADFRAGELGVVFAEGPQRRSAARLGELARLAAAGELVTTVGTVLPLAEAAEAQRLSDAGHGRGKLVLTVA</sequence>
<dbReference type="InterPro" id="IPR013154">
    <property type="entry name" value="ADH-like_N"/>
</dbReference>
<dbReference type="Gene3D" id="3.40.50.720">
    <property type="entry name" value="NAD(P)-binding Rossmann-like Domain"/>
    <property type="match status" value="1"/>
</dbReference>
<evidence type="ECO:0000313" key="3">
    <source>
        <dbReference type="EMBL" id="GGQ52961.1"/>
    </source>
</evidence>
<dbReference type="CDD" id="cd05289">
    <property type="entry name" value="MDR_like_2"/>
    <property type="match status" value="1"/>
</dbReference>
<keyword evidence="4" id="KW-1185">Reference proteome</keyword>
<dbReference type="PANTHER" id="PTHR44154:SF1">
    <property type="entry name" value="QUINONE OXIDOREDUCTASE"/>
    <property type="match status" value="1"/>
</dbReference>
<proteinExistence type="predicted"/>